<evidence type="ECO:0000313" key="1">
    <source>
        <dbReference type="EMBL" id="GJE02990.1"/>
    </source>
</evidence>
<accession>A0ABQ4SMG9</accession>
<reference evidence="1" key="2">
    <citation type="submission" date="2021-08" db="EMBL/GenBank/DDBJ databases">
        <authorList>
            <person name="Tani A."/>
            <person name="Ola A."/>
            <person name="Ogura Y."/>
            <person name="Katsura K."/>
            <person name="Hayashi T."/>
        </authorList>
    </citation>
    <scope>NUCLEOTIDE SEQUENCE</scope>
    <source>
        <strain evidence="1">DSM 17168</strain>
    </source>
</reference>
<comment type="caution">
    <text evidence="1">The sequence shown here is derived from an EMBL/GenBank/DDBJ whole genome shotgun (WGS) entry which is preliminary data.</text>
</comment>
<gene>
    <name evidence="1" type="ORF">GMJLKIPL_4941</name>
</gene>
<name>A0ABQ4SMG9_9HYPH</name>
<protein>
    <recommendedName>
        <fullName evidence="3">IrrE N-terminal-like domain-containing protein</fullName>
    </recommendedName>
</protein>
<reference evidence="1" key="1">
    <citation type="journal article" date="2021" name="Front. Microbiol.">
        <title>Comprehensive Comparative Genomics and Phenotyping of Methylobacterium Species.</title>
        <authorList>
            <person name="Alessa O."/>
            <person name="Ogura Y."/>
            <person name="Fujitani Y."/>
            <person name="Takami H."/>
            <person name="Hayashi T."/>
            <person name="Sahin N."/>
            <person name="Tani A."/>
        </authorList>
    </citation>
    <scope>NUCLEOTIDE SEQUENCE</scope>
    <source>
        <strain evidence="1">DSM 17168</strain>
    </source>
</reference>
<dbReference type="EMBL" id="BPQQ01000066">
    <property type="protein sequence ID" value="GJE02990.1"/>
    <property type="molecule type" value="Genomic_DNA"/>
</dbReference>
<evidence type="ECO:0008006" key="3">
    <source>
        <dbReference type="Google" id="ProtNLM"/>
    </source>
</evidence>
<keyword evidence="2" id="KW-1185">Reference proteome</keyword>
<organism evidence="1 2">
    <name type="scientific">Methylobacterium isbiliense</name>
    <dbReference type="NCBI Taxonomy" id="315478"/>
    <lineage>
        <taxon>Bacteria</taxon>
        <taxon>Pseudomonadati</taxon>
        <taxon>Pseudomonadota</taxon>
        <taxon>Alphaproteobacteria</taxon>
        <taxon>Hyphomicrobiales</taxon>
        <taxon>Methylobacteriaceae</taxon>
        <taxon>Methylobacterium</taxon>
    </lineage>
</organism>
<sequence length="144" mass="16408">MAEMLEVSWEKLTAASATASRLPYAALLRERDQHAKLALQTRTAVDRRFELARIIADAIWISGESLGVISRAKTERQKFQRGFAQNLLCPFSEVRRYVDIEAPTDEQIDAAARHFHVHRNVVETLLVNKNVLPRETLLERLEAA</sequence>
<evidence type="ECO:0000313" key="2">
    <source>
        <dbReference type="Proteomes" id="UP001055153"/>
    </source>
</evidence>
<proteinExistence type="predicted"/>
<dbReference type="Proteomes" id="UP001055153">
    <property type="component" value="Unassembled WGS sequence"/>
</dbReference>